<dbReference type="InterPro" id="IPR003593">
    <property type="entry name" value="AAA+_ATPase"/>
</dbReference>
<feature type="transmembrane region" description="Helical" evidence="11">
    <location>
        <begin position="484"/>
        <end position="509"/>
    </location>
</feature>
<dbReference type="Gene3D" id="3.40.50.300">
    <property type="entry name" value="P-loop containing nucleotide triphosphate hydrolases"/>
    <property type="match status" value="2"/>
</dbReference>
<feature type="transmembrane region" description="Helical" evidence="11">
    <location>
        <begin position="521"/>
        <end position="540"/>
    </location>
</feature>
<feature type="region of interest" description="Disordered" evidence="10">
    <location>
        <begin position="606"/>
        <end position="626"/>
    </location>
</feature>
<feature type="domain" description="ABM" evidence="14">
    <location>
        <begin position="1"/>
        <end position="89"/>
    </location>
</feature>
<feature type="region of interest" description="Disordered" evidence="10">
    <location>
        <begin position="1671"/>
        <end position="1706"/>
    </location>
</feature>
<dbReference type="SMART" id="SM00382">
    <property type="entry name" value="AAA"/>
    <property type="match status" value="2"/>
</dbReference>
<comment type="caution">
    <text evidence="15">The sequence shown here is derived from an EMBL/GenBank/DDBJ whole genome shotgun (WGS) entry which is preliminary data.</text>
</comment>
<evidence type="ECO:0000256" key="9">
    <source>
        <dbReference type="ARBA" id="ARBA00023180"/>
    </source>
</evidence>
<feature type="compositionally biased region" description="Polar residues" evidence="10">
    <location>
        <begin position="1672"/>
        <end position="1682"/>
    </location>
</feature>
<feature type="transmembrane region" description="Helical" evidence="11">
    <location>
        <begin position="1185"/>
        <end position="1209"/>
    </location>
</feature>
<dbReference type="Pfam" id="PF00664">
    <property type="entry name" value="ABC_membrane"/>
    <property type="match status" value="2"/>
</dbReference>
<evidence type="ECO:0000256" key="11">
    <source>
        <dbReference type="SAM" id="Phobius"/>
    </source>
</evidence>
<evidence type="ECO:0000256" key="10">
    <source>
        <dbReference type="SAM" id="MobiDB-lite"/>
    </source>
</evidence>
<dbReference type="FunFam" id="3.40.50.300:FF:000825">
    <property type="entry name" value="ABC bile acid transporter"/>
    <property type="match status" value="1"/>
</dbReference>
<evidence type="ECO:0000256" key="8">
    <source>
        <dbReference type="ARBA" id="ARBA00023136"/>
    </source>
</evidence>
<dbReference type="GO" id="GO:0016887">
    <property type="term" value="F:ATP hydrolysis activity"/>
    <property type="evidence" value="ECO:0007669"/>
    <property type="project" value="InterPro"/>
</dbReference>
<dbReference type="PANTHER" id="PTHR24223:SF353">
    <property type="entry name" value="ABC TRANSPORTER ATP-BINDING PROTEIN_PERMEASE VMR1-RELATED"/>
    <property type="match status" value="1"/>
</dbReference>
<evidence type="ECO:0000256" key="6">
    <source>
        <dbReference type="ARBA" id="ARBA00022840"/>
    </source>
</evidence>
<protein>
    <recommendedName>
        <fullName evidence="17">ATP-dependent bile acid permease</fullName>
    </recommendedName>
</protein>
<dbReference type="OrthoDB" id="6500128at2759"/>
<dbReference type="SUPFAM" id="SSF52540">
    <property type="entry name" value="P-loop containing nucleoside triphosphate hydrolases"/>
    <property type="match status" value="2"/>
</dbReference>
<keyword evidence="4" id="KW-0677">Repeat</keyword>
<proteinExistence type="predicted"/>
<evidence type="ECO:0000256" key="4">
    <source>
        <dbReference type="ARBA" id="ARBA00022737"/>
    </source>
</evidence>
<keyword evidence="3 11" id="KW-0812">Transmembrane</keyword>
<dbReference type="GO" id="GO:0140359">
    <property type="term" value="F:ABC-type transporter activity"/>
    <property type="evidence" value="ECO:0007669"/>
    <property type="project" value="InterPro"/>
</dbReference>
<dbReference type="CDD" id="cd03244">
    <property type="entry name" value="ABCC_MRP_domain2"/>
    <property type="match status" value="1"/>
</dbReference>
<feature type="domain" description="ABC transporter" evidence="12">
    <location>
        <begin position="1552"/>
        <end position="1821"/>
    </location>
</feature>
<accession>A0A8H4REL0</accession>
<feature type="transmembrane region" description="Helical" evidence="11">
    <location>
        <begin position="176"/>
        <end position="199"/>
    </location>
</feature>
<reference evidence="15 16" key="1">
    <citation type="submission" date="2020-03" db="EMBL/GenBank/DDBJ databases">
        <title>Draft Genome Sequence of Cudoniella acicularis.</title>
        <authorList>
            <person name="Buettner E."/>
            <person name="Kellner H."/>
        </authorList>
    </citation>
    <scope>NUCLEOTIDE SEQUENCE [LARGE SCALE GENOMIC DNA]</scope>
    <source>
        <strain evidence="15 16">DSM 108380</strain>
    </source>
</reference>
<keyword evidence="7 11" id="KW-1133">Transmembrane helix</keyword>
<gene>
    <name evidence="15" type="ORF">G7Y89_g10688</name>
</gene>
<feature type="transmembrane region" description="Helical" evidence="11">
    <location>
        <begin position="678"/>
        <end position="696"/>
    </location>
</feature>
<keyword evidence="9" id="KW-0325">Glycoprotein</keyword>
<dbReference type="Pfam" id="PF00005">
    <property type="entry name" value="ABC_tran"/>
    <property type="match status" value="2"/>
</dbReference>
<feature type="transmembrane region" description="Helical" evidence="11">
    <location>
        <begin position="649"/>
        <end position="672"/>
    </location>
</feature>
<evidence type="ECO:0000256" key="2">
    <source>
        <dbReference type="ARBA" id="ARBA00022448"/>
    </source>
</evidence>
<keyword evidence="2" id="KW-0813">Transport</keyword>
<dbReference type="PROSITE" id="PS51725">
    <property type="entry name" value="ABM"/>
    <property type="match status" value="1"/>
</dbReference>
<dbReference type="CDD" id="cd18596">
    <property type="entry name" value="ABC_6TM_VMR1_D1_like"/>
    <property type="match status" value="1"/>
</dbReference>
<dbReference type="InterPro" id="IPR050173">
    <property type="entry name" value="ABC_transporter_C-like"/>
</dbReference>
<evidence type="ECO:0000313" key="15">
    <source>
        <dbReference type="EMBL" id="KAF4627468.1"/>
    </source>
</evidence>
<dbReference type="CDD" id="cd18604">
    <property type="entry name" value="ABC_6TM_VMR1_D2_like"/>
    <property type="match status" value="1"/>
</dbReference>
<feature type="transmembrane region" description="Helical" evidence="11">
    <location>
        <begin position="310"/>
        <end position="332"/>
    </location>
</feature>
<evidence type="ECO:0000313" key="16">
    <source>
        <dbReference type="Proteomes" id="UP000566819"/>
    </source>
</evidence>
<dbReference type="PROSITE" id="PS00211">
    <property type="entry name" value="ABC_TRANSPORTER_1"/>
    <property type="match status" value="2"/>
</dbReference>
<feature type="domain" description="ABC transmembrane type-1" evidence="13">
    <location>
        <begin position="1189"/>
        <end position="1512"/>
    </location>
</feature>
<feature type="transmembrane region" description="Helical" evidence="11">
    <location>
        <begin position="344"/>
        <end position="363"/>
    </location>
</feature>
<dbReference type="Gene3D" id="3.30.70.100">
    <property type="match status" value="1"/>
</dbReference>
<feature type="transmembrane region" description="Helical" evidence="11">
    <location>
        <begin position="1373"/>
        <end position="1393"/>
    </location>
</feature>
<sequence>MTVTERLIIPTQAGVDWKEQVKFLLQTLKKQDGNVRTRWGPHTKDETKFEFLVGWKSPEAQAKFQASPDFEEVMTKLKEVMAGKPTIYFVEFKPYAPNEIIDAAYVSLLTFSGSASEEAIRSSVDGLKGKEGCTAVAGWNSLDESAKAKGAVNVAGSTMEVHHVNFQFPVKGFRGLFLKVLFPLLGIGISLLILLSQAIQRNVKIKQNSAHKSLANRSNTANGFSRNYNGYSTVPGNEHGPGQAVEDEDEGLTIGGGRLALAKSSTKGSVAAVDSPRGQYTVLVVELVAVIGLVGINMVALVLHAYGMKGTLATVAGIITWTYILTLATFRLFLSNTQWRIPRLWNHTASLYTILWLFSIVTFRSAIIHPRSRTAQALIIAEFALTTLVFGIAITTRKGNKTVVLEWEGDIEPSRESLASLFSIATFGWVDAIVWQGYKKTFELPDVWNLLPKDKATAVLADYRQFEKTTALTWHLMRYFRGTLFVQCLYAVFSGFFTFAPTLLLKAILEYIEDPETAPRNVIWLYVILLSFTDVLRSLADGQALWIGRKICIRLRAIIIGEIYAKALRRKAAAGNDTVLGDKKTKEDAAKVGKFKKLLGFGKKEEKKPDAAAEPTTPDPTAAKGSDEQVNVGTIINLMSVDSFKVSEITAYLHFLFAAAPTQLVVAIYLLYQILGLSSIPGLVVMFILLPVNIAFARGFGTFQKKIMAATDKRIHTTNEVLQNIRIIKFFAWEQRFSNIVNDKRAIELKALRSKYILWAFAVAVWNTVPVVITFFSFLVYTTIEKKPLYPSIAFTAISLFSILRVPLDQLGDMIAHVQESKVSVDRVEEFLNEEETEKYEQLGHDSLDEDGNQMIGFQNATFSWGGKEASSEETSDAFRLMDLDIKFEIGALNIVAGPTGSGKTSLLMALLGEMTKIKGKVSLPGGGYSREDVHPDPETCLTESVAYCAQQAWLVNANIKDNILFSAALDEKRYKEVIVACALERDLEILDAGDETLVGEKGITLSGGQKQRISLARALYSNSKHVLLDDCLSAVDSHTAKWIFDNCIRGPLMHNRTCILVTHNLALCAPQSRYIVYLDNGKIDIQGSADEVIASGKLGDDVSKSRPGSAAISRIPSRVPSSVGEESGDTLVEESEPANGTDGHKLKKTKSSEPPKKDAMLETKAEGGVKWTVLALYLKSMGPWWFWVLAVLVFGVQQIGALGANIWIRQWANQYDVEAVRAHHNLSPNSYIGNTISTVRVASSRISQVQPYFDPNKTSLLVQFVPDVDVSYYLAIYAVIGLACMLVALFRDFWLFFGSLTASWQIHKRLMQSVTRAKFKFFDVTPLGQLMNRFSKDLEAVDQEVAPIAIGVMSCALAIVVTIALISVITPGFLVAGIFISALYFFVGKFYLRSSRDLKRLESVQRSPLFQQFGETLSGITTIRAYGDERRFIRDNMLRINTHSRPFIYLWAANRWLAFRIDAVGDLVAFFAGAFVVLSIGKIDAGSAGLSLSYAISFTENVLWLVRLYAMNEQNMNSVERIKEYLDVEQEAEAVIEETRPAANWPSQGSVEFINYSTRYRADLEPVLRNVSFKINPLEKVGIVGRTGAGKSSLALALFRGLEAEEGKILIDDVDIGLIGLQDLRESITIVPQDPTLFTGTIRSNLDPFSLFTDEDIFTALRRVQLIGLPASTTNPSTPLTESRPPTPGRPLETPGTPASTSTPVTNKNIFLNLSSPVTESGNNLSQGQRQLLCLARALLKNPKVLMMDEATASIDYNTDSKIQETIRELKSTIITIAHRLQTIVDYDKVLVLDKGHVVEFGHPYELLKKEDADAIFKGMCETSGDLEALQKAAKKAFEAGRLVDDE</sequence>
<dbReference type="PROSITE" id="PS50893">
    <property type="entry name" value="ABC_TRANSPORTER_2"/>
    <property type="match status" value="2"/>
</dbReference>
<dbReference type="SUPFAM" id="SSF54909">
    <property type="entry name" value="Dimeric alpha+beta barrel"/>
    <property type="match status" value="1"/>
</dbReference>
<keyword evidence="8 11" id="KW-0472">Membrane</keyword>
<dbReference type="GO" id="GO:0000329">
    <property type="term" value="C:fungal-type vacuole membrane"/>
    <property type="evidence" value="ECO:0007669"/>
    <property type="project" value="TreeGrafter"/>
</dbReference>
<feature type="domain" description="ABC transmembrane type-1" evidence="13">
    <location>
        <begin position="489"/>
        <end position="820"/>
    </location>
</feature>
<keyword evidence="16" id="KW-1185">Reference proteome</keyword>
<name>A0A8H4REL0_9HELO</name>
<dbReference type="InterPro" id="IPR003439">
    <property type="entry name" value="ABC_transporter-like_ATP-bd"/>
</dbReference>
<feature type="region of interest" description="Disordered" evidence="10">
    <location>
        <begin position="1101"/>
        <end position="1162"/>
    </location>
</feature>
<evidence type="ECO:0000256" key="7">
    <source>
        <dbReference type="ARBA" id="ARBA00022989"/>
    </source>
</evidence>
<dbReference type="InterPro" id="IPR011008">
    <property type="entry name" value="Dimeric_a/b-barrel"/>
</dbReference>
<dbReference type="InterPro" id="IPR036640">
    <property type="entry name" value="ABC1_TM_sf"/>
</dbReference>
<evidence type="ECO:0000259" key="13">
    <source>
        <dbReference type="PROSITE" id="PS50929"/>
    </source>
</evidence>
<feature type="compositionally biased region" description="Acidic residues" evidence="10">
    <location>
        <begin position="1127"/>
        <end position="1137"/>
    </location>
</feature>
<dbReference type="PANTHER" id="PTHR24223">
    <property type="entry name" value="ATP-BINDING CASSETTE SUB-FAMILY C"/>
    <property type="match status" value="1"/>
</dbReference>
<feature type="transmembrane region" description="Helical" evidence="11">
    <location>
        <begin position="375"/>
        <end position="397"/>
    </location>
</feature>
<dbReference type="EMBL" id="JAAMPI010000964">
    <property type="protein sequence ID" value="KAF4627468.1"/>
    <property type="molecule type" value="Genomic_DNA"/>
</dbReference>
<feature type="compositionally biased region" description="Basic and acidic residues" evidence="10">
    <location>
        <begin position="1151"/>
        <end position="1162"/>
    </location>
</feature>
<dbReference type="CDD" id="cd03250">
    <property type="entry name" value="ABCC_MRP_domain1"/>
    <property type="match status" value="1"/>
</dbReference>
<dbReference type="SUPFAM" id="SSF90123">
    <property type="entry name" value="ABC transporter transmembrane region"/>
    <property type="match status" value="2"/>
</dbReference>
<dbReference type="InterPro" id="IPR027417">
    <property type="entry name" value="P-loop_NTPase"/>
</dbReference>
<dbReference type="Proteomes" id="UP000566819">
    <property type="component" value="Unassembled WGS sequence"/>
</dbReference>
<feature type="domain" description="ABC transporter" evidence="12">
    <location>
        <begin position="856"/>
        <end position="1106"/>
    </location>
</feature>
<evidence type="ECO:0000256" key="5">
    <source>
        <dbReference type="ARBA" id="ARBA00022741"/>
    </source>
</evidence>
<dbReference type="InterPro" id="IPR011527">
    <property type="entry name" value="ABC1_TM_dom"/>
</dbReference>
<feature type="transmembrane region" description="Helical" evidence="11">
    <location>
        <begin position="756"/>
        <end position="783"/>
    </location>
</feature>
<feature type="transmembrane region" description="Helical" evidence="11">
    <location>
        <begin position="280"/>
        <end position="303"/>
    </location>
</feature>
<dbReference type="GO" id="GO:0005524">
    <property type="term" value="F:ATP binding"/>
    <property type="evidence" value="ECO:0007669"/>
    <property type="project" value="UniProtKB-KW"/>
</dbReference>
<dbReference type="InterPro" id="IPR017871">
    <property type="entry name" value="ABC_transporter-like_CS"/>
</dbReference>
<evidence type="ECO:0000259" key="12">
    <source>
        <dbReference type="PROSITE" id="PS50893"/>
    </source>
</evidence>
<keyword evidence="6" id="KW-0067">ATP-binding</keyword>
<evidence type="ECO:0000256" key="1">
    <source>
        <dbReference type="ARBA" id="ARBA00004141"/>
    </source>
</evidence>
<feature type="compositionally biased region" description="Low complexity" evidence="10">
    <location>
        <begin position="612"/>
        <end position="624"/>
    </location>
</feature>
<keyword evidence="5" id="KW-0547">Nucleotide-binding</keyword>
<organism evidence="15 16">
    <name type="scientific">Cudoniella acicularis</name>
    <dbReference type="NCBI Taxonomy" id="354080"/>
    <lineage>
        <taxon>Eukaryota</taxon>
        <taxon>Fungi</taxon>
        <taxon>Dikarya</taxon>
        <taxon>Ascomycota</taxon>
        <taxon>Pezizomycotina</taxon>
        <taxon>Leotiomycetes</taxon>
        <taxon>Helotiales</taxon>
        <taxon>Tricladiaceae</taxon>
        <taxon>Cudoniella</taxon>
    </lineage>
</organism>
<feature type="transmembrane region" description="Helical" evidence="11">
    <location>
        <begin position="1271"/>
        <end position="1291"/>
    </location>
</feature>
<evidence type="ECO:0000256" key="3">
    <source>
        <dbReference type="ARBA" id="ARBA00022692"/>
    </source>
</evidence>
<dbReference type="Gene3D" id="1.20.1560.10">
    <property type="entry name" value="ABC transporter type 1, transmembrane domain"/>
    <property type="match status" value="2"/>
</dbReference>
<dbReference type="InterPro" id="IPR007138">
    <property type="entry name" value="ABM_dom"/>
</dbReference>
<comment type="subcellular location">
    <subcellularLocation>
        <location evidence="1">Membrane</location>
        <topology evidence="1">Multi-pass membrane protein</topology>
    </subcellularLocation>
</comment>
<dbReference type="PROSITE" id="PS50929">
    <property type="entry name" value="ABC_TM1F"/>
    <property type="match status" value="2"/>
</dbReference>
<evidence type="ECO:0008006" key="17">
    <source>
        <dbReference type="Google" id="ProtNLM"/>
    </source>
</evidence>
<evidence type="ECO:0000259" key="14">
    <source>
        <dbReference type="PROSITE" id="PS51725"/>
    </source>
</evidence>
<feature type="transmembrane region" description="Helical" evidence="11">
    <location>
        <begin position="1346"/>
        <end position="1367"/>
    </location>
</feature>